<accession>A0ABY7G1R7</accession>
<sequence length="72" mass="8098">MQLYKPANTCQEWNDFEIASIVCGAIAWVAIIIVLGICGVGNLILKLRSHKKDIITFGFVLLYQQTETDIKQ</sequence>
<keyword evidence="1" id="KW-0472">Membrane</keyword>
<name>A0ABY7G1R7_MYAAR</name>
<dbReference type="EMBL" id="CP111026">
    <property type="protein sequence ID" value="WAR27339.1"/>
    <property type="molecule type" value="Genomic_DNA"/>
</dbReference>
<keyword evidence="1" id="KW-1133">Transmembrane helix</keyword>
<keyword evidence="1" id="KW-0812">Transmembrane</keyword>
<reference evidence="2" key="1">
    <citation type="submission" date="2022-11" db="EMBL/GenBank/DDBJ databases">
        <title>Centuries of genome instability and evolution in soft-shell clam transmissible cancer (bioRxiv).</title>
        <authorList>
            <person name="Hart S.F.M."/>
            <person name="Yonemitsu M.A."/>
            <person name="Giersch R.M."/>
            <person name="Beal B.F."/>
            <person name="Arriagada G."/>
            <person name="Davis B.W."/>
            <person name="Ostrander E.A."/>
            <person name="Goff S.P."/>
            <person name="Metzger M.J."/>
        </authorList>
    </citation>
    <scope>NUCLEOTIDE SEQUENCE</scope>
    <source>
        <strain evidence="2">MELC-2E11</strain>
        <tissue evidence="2">Siphon/mantle</tissue>
    </source>
</reference>
<protein>
    <submittedName>
        <fullName evidence="2">Uncharacterized protein</fullName>
    </submittedName>
</protein>
<keyword evidence="3" id="KW-1185">Reference proteome</keyword>
<gene>
    <name evidence="2" type="ORF">MAR_013043</name>
</gene>
<proteinExistence type="predicted"/>
<organism evidence="2 3">
    <name type="scientific">Mya arenaria</name>
    <name type="common">Soft-shell clam</name>
    <dbReference type="NCBI Taxonomy" id="6604"/>
    <lineage>
        <taxon>Eukaryota</taxon>
        <taxon>Metazoa</taxon>
        <taxon>Spiralia</taxon>
        <taxon>Lophotrochozoa</taxon>
        <taxon>Mollusca</taxon>
        <taxon>Bivalvia</taxon>
        <taxon>Autobranchia</taxon>
        <taxon>Heteroconchia</taxon>
        <taxon>Euheterodonta</taxon>
        <taxon>Imparidentia</taxon>
        <taxon>Neoheterodontei</taxon>
        <taxon>Myida</taxon>
        <taxon>Myoidea</taxon>
        <taxon>Myidae</taxon>
        <taxon>Mya</taxon>
    </lineage>
</organism>
<evidence type="ECO:0000313" key="3">
    <source>
        <dbReference type="Proteomes" id="UP001164746"/>
    </source>
</evidence>
<dbReference type="Proteomes" id="UP001164746">
    <property type="component" value="Chromosome 15"/>
</dbReference>
<evidence type="ECO:0000256" key="1">
    <source>
        <dbReference type="SAM" id="Phobius"/>
    </source>
</evidence>
<feature type="transmembrane region" description="Helical" evidence="1">
    <location>
        <begin position="18"/>
        <end position="45"/>
    </location>
</feature>
<evidence type="ECO:0000313" key="2">
    <source>
        <dbReference type="EMBL" id="WAR27339.1"/>
    </source>
</evidence>